<name>C5LNX1_PERM5</name>
<protein>
    <submittedName>
        <fullName evidence="2">Uncharacterized protein</fullName>
    </submittedName>
</protein>
<evidence type="ECO:0000313" key="2">
    <source>
        <dbReference type="EMBL" id="EER01553.1"/>
    </source>
</evidence>
<keyword evidence="3" id="KW-1185">Reference proteome</keyword>
<evidence type="ECO:0000313" key="3">
    <source>
        <dbReference type="Proteomes" id="UP000007800"/>
    </source>
</evidence>
<sequence length="462" mass="52210">MTVSTGKVSAVSVPLQPLSKREILKQLKRFFISTNTAWSDRKVRELQRSRKQHDEGLKPLWSNPKAGGPKPGWGTGVGAPQVRRSGDGSEGAFDRTLHPGFLIAENCVTDEISIYGERKGPVANAPVWPLMQHKFRAPICKCSDNVEDMLDRIERLRRDGLFYAALMNLVTARAEWLFVKTGMRHMANGFRMNTAEAYSVEEALYHIPVTFLDNWGQPKDPAIKSGQRRKGGTAVRSNPQEVLCIPELHVIPESDRVLQPEGWYFVSQLAEIAMVRWTEPGAEKTAVDEAVLRLVWSLWRLYYTNPIGGEFNDQHDLIIAKILATMGFACYRLEEFSLARECFKNAKILRISHNTKRHREPPMICPHVAAWGHNEALALAALGKFRNAYKLAWSAAEIMNATRGPRHPETIHCQLTVERLTRRPDVAMSLSTGVDVSPNEAVRAIKKAEKRPKPVRVNRRRK</sequence>
<dbReference type="EMBL" id="GG683913">
    <property type="protein sequence ID" value="EER01553.1"/>
    <property type="molecule type" value="Genomic_DNA"/>
</dbReference>
<dbReference type="InterPro" id="IPR011990">
    <property type="entry name" value="TPR-like_helical_dom_sf"/>
</dbReference>
<dbReference type="Proteomes" id="UP000007800">
    <property type="component" value="Unassembled WGS sequence"/>
</dbReference>
<dbReference type="OMA" id="FRAPICK"/>
<gene>
    <name evidence="2" type="ORF">Pmar_PMAR000243</name>
</gene>
<proteinExistence type="predicted"/>
<feature type="compositionally biased region" description="Basic and acidic residues" evidence="1">
    <location>
        <begin position="43"/>
        <end position="57"/>
    </location>
</feature>
<dbReference type="GeneID" id="9040084"/>
<evidence type="ECO:0000256" key="1">
    <source>
        <dbReference type="SAM" id="MobiDB-lite"/>
    </source>
</evidence>
<accession>C5LNX1</accession>
<dbReference type="InParanoid" id="C5LNX1"/>
<dbReference type="AlphaFoldDB" id="C5LNX1"/>
<feature type="region of interest" description="Disordered" evidence="1">
    <location>
        <begin position="43"/>
        <end position="90"/>
    </location>
</feature>
<reference evidence="2 3" key="1">
    <citation type="submission" date="2008-07" db="EMBL/GenBank/DDBJ databases">
        <authorList>
            <person name="El-Sayed N."/>
            <person name="Caler E."/>
            <person name="Inman J."/>
            <person name="Amedeo P."/>
            <person name="Hass B."/>
            <person name="Wortman J."/>
        </authorList>
    </citation>
    <scope>NUCLEOTIDE SEQUENCE [LARGE SCALE GENOMIC DNA]</scope>
    <source>
        <strain evidence="3">ATCC 50983 / TXsc</strain>
    </source>
</reference>
<organism evidence="3">
    <name type="scientific">Perkinsus marinus (strain ATCC 50983 / TXsc)</name>
    <dbReference type="NCBI Taxonomy" id="423536"/>
    <lineage>
        <taxon>Eukaryota</taxon>
        <taxon>Sar</taxon>
        <taxon>Alveolata</taxon>
        <taxon>Perkinsozoa</taxon>
        <taxon>Perkinsea</taxon>
        <taxon>Perkinsida</taxon>
        <taxon>Perkinsidae</taxon>
        <taxon>Perkinsus</taxon>
    </lineage>
</organism>
<dbReference type="Gene3D" id="1.25.40.10">
    <property type="entry name" value="Tetratricopeptide repeat domain"/>
    <property type="match status" value="1"/>
</dbReference>
<dbReference type="RefSeq" id="XP_002768835.1">
    <property type="nucleotide sequence ID" value="XM_002768789.1"/>
</dbReference>